<keyword evidence="4" id="KW-1185">Reference proteome</keyword>
<protein>
    <recommendedName>
        <fullName evidence="2">HTH merR-type domain-containing protein</fullName>
    </recommendedName>
</protein>
<dbReference type="SMART" id="SM00871">
    <property type="entry name" value="AraC_E_bind"/>
    <property type="match status" value="1"/>
</dbReference>
<evidence type="ECO:0000259" key="2">
    <source>
        <dbReference type="PROSITE" id="PS50937"/>
    </source>
</evidence>
<evidence type="ECO:0000313" key="3">
    <source>
        <dbReference type="EMBL" id="XFO68216.1"/>
    </source>
</evidence>
<dbReference type="PROSITE" id="PS00552">
    <property type="entry name" value="HTH_MERR_1"/>
    <property type="match status" value="1"/>
</dbReference>
<evidence type="ECO:0000313" key="4">
    <source>
        <dbReference type="Proteomes" id="UP000216752"/>
    </source>
</evidence>
<reference evidence="3" key="1">
    <citation type="submission" date="2024-05" db="EMBL/GenBank/DDBJ databases">
        <title>Isolation and characterization of Sporomusa carbonis sp. nov., a carboxydotrophic hydrogenogen in the genus of Sporomusa isolated from a charcoal burning pile.</title>
        <authorList>
            <person name="Boeer T."/>
            <person name="Rosenbaum F."/>
            <person name="Eysell L."/>
            <person name="Mueller V."/>
            <person name="Daniel R."/>
            <person name="Poehlein A."/>
        </authorList>
    </citation>
    <scope>NUCLEOTIDE SEQUENCE [LARGE SCALE GENOMIC DNA]</scope>
    <source>
        <strain evidence="3">DSM 10669</strain>
    </source>
</reference>
<dbReference type="PROSITE" id="PS50937">
    <property type="entry name" value="HTH_MERR_2"/>
    <property type="match status" value="1"/>
</dbReference>
<dbReference type="SUPFAM" id="SSF55136">
    <property type="entry name" value="Probable bacterial effector-binding domain"/>
    <property type="match status" value="1"/>
</dbReference>
<dbReference type="SUPFAM" id="SSF46955">
    <property type="entry name" value="Putative DNA-binding domain"/>
    <property type="match status" value="1"/>
</dbReference>
<proteinExistence type="predicted"/>
<keyword evidence="1" id="KW-0238">DNA-binding</keyword>
<dbReference type="Gene3D" id="1.10.1660.10">
    <property type="match status" value="1"/>
</dbReference>
<dbReference type="PANTHER" id="PTHR30204:SF97">
    <property type="entry name" value="MERR FAMILY REGULATORY PROTEIN"/>
    <property type="match status" value="1"/>
</dbReference>
<dbReference type="InterPro" id="IPR011256">
    <property type="entry name" value="Reg_factor_effector_dom_sf"/>
</dbReference>
<accession>A0ABZ3IR77</accession>
<dbReference type="InterPro" id="IPR010499">
    <property type="entry name" value="AraC_E-bd"/>
</dbReference>
<sequence>MYTIGQFSRICRLTVKALRHYETIGFFKPALVQKNTQYRYYSPEQIVQAELIRTFREFGMPLKTISIALTLYQGGHSLEKIMEEHRQMLLRQNDELNGKLLKLTRWLEKEKPLIIKPNLTTSIKLIPELPVISKRAILSNMPEQLPKMMRNFHGEFSNKGICCNGPLVNLYHKEGFDPACCDVEVALPVADPTQATGTLPAVRAASCTHIGSYDGHDDAYASIFAWVNTEGEKIVYPIRELYYNDPAVTPPESLVMEIVIPLQERE</sequence>
<dbReference type="CDD" id="cd01107">
    <property type="entry name" value="HTH_BmrR"/>
    <property type="match status" value="1"/>
</dbReference>
<dbReference type="EMBL" id="CP155573">
    <property type="protein sequence ID" value="XFO68216.1"/>
    <property type="molecule type" value="Genomic_DNA"/>
</dbReference>
<dbReference type="InterPro" id="IPR000551">
    <property type="entry name" value="MerR-type_HTH_dom"/>
</dbReference>
<dbReference type="InterPro" id="IPR009061">
    <property type="entry name" value="DNA-bd_dom_put_sf"/>
</dbReference>
<organism evidence="3 4">
    <name type="scientific">Sporomusa silvacetica DSM 10669</name>
    <dbReference type="NCBI Taxonomy" id="1123289"/>
    <lineage>
        <taxon>Bacteria</taxon>
        <taxon>Bacillati</taxon>
        <taxon>Bacillota</taxon>
        <taxon>Negativicutes</taxon>
        <taxon>Selenomonadales</taxon>
        <taxon>Sporomusaceae</taxon>
        <taxon>Sporomusa</taxon>
    </lineage>
</organism>
<dbReference type="InterPro" id="IPR047057">
    <property type="entry name" value="MerR_fam"/>
</dbReference>
<gene>
    <name evidence="3" type="ORF">SPSIL_044360</name>
</gene>
<evidence type="ECO:0000256" key="1">
    <source>
        <dbReference type="ARBA" id="ARBA00023125"/>
    </source>
</evidence>
<feature type="domain" description="HTH merR-type" evidence="2">
    <location>
        <begin position="1"/>
        <end position="71"/>
    </location>
</feature>
<dbReference type="InterPro" id="IPR029442">
    <property type="entry name" value="GyrI-like"/>
</dbReference>
<dbReference type="Pfam" id="PF13411">
    <property type="entry name" value="MerR_1"/>
    <property type="match status" value="1"/>
</dbReference>
<dbReference type="Gene3D" id="3.20.80.10">
    <property type="entry name" value="Regulatory factor, effector binding domain"/>
    <property type="match status" value="1"/>
</dbReference>
<dbReference type="RefSeq" id="WP_094604008.1">
    <property type="nucleotide sequence ID" value="NZ_CP155573.1"/>
</dbReference>
<dbReference type="SMART" id="SM00422">
    <property type="entry name" value="HTH_MERR"/>
    <property type="match status" value="1"/>
</dbReference>
<name>A0ABZ3IR77_9FIRM</name>
<dbReference type="PANTHER" id="PTHR30204">
    <property type="entry name" value="REDOX-CYCLING DRUG-SENSING TRANSCRIPTIONAL ACTIVATOR SOXR"/>
    <property type="match status" value="1"/>
</dbReference>
<dbReference type="Proteomes" id="UP000216752">
    <property type="component" value="Chromosome"/>
</dbReference>
<dbReference type="Pfam" id="PF06445">
    <property type="entry name" value="GyrI-like"/>
    <property type="match status" value="1"/>
</dbReference>